<reference evidence="10" key="1">
    <citation type="submission" date="2019-02" db="EMBL/GenBank/DDBJ databases">
        <authorList>
            <person name="Li S.-H."/>
        </authorList>
    </citation>
    <scope>NUCLEOTIDE SEQUENCE</scope>
    <source>
        <strain evidence="10">IMCC14734</strain>
    </source>
</reference>
<keyword evidence="2 8" id="KW-0813">Transport</keyword>
<dbReference type="InterPro" id="IPR006311">
    <property type="entry name" value="TAT_signal"/>
</dbReference>
<evidence type="ECO:0000256" key="7">
    <source>
        <dbReference type="ARBA" id="ARBA00023014"/>
    </source>
</evidence>
<evidence type="ECO:0000256" key="8">
    <source>
        <dbReference type="RuleBase" id="RU000620"/>
    </source>
</evidence>
<keyword evidence="5 8" id="KW-0249">Electron transport</keyword>
<evidence type="ECO:0000256" key="3">
    <source>
        <dbReference type="ARBA" id="ARBA00022485"/>
    </source>
</evidence>
<comment type="caution">
    <text evidence="10">The sequence shown here is derived from an EMBL/GenBank/DDBJ whole genome shotgun (WGS) entry which is preliminary data.</text>
</comment>
<evidence type="ECO:0000256" key="5">
    <source>
        <dbReference type="ARBA" id="ARBA00022982"/>
    </source>
</evidence>
<gene>
    <name evidence="10" type="ORF">EYC98_08380</name>
</gene>
<protein>
    <recommendedName>
        <fullName evidence="8">High-potential iron-sulfur protein</fullName>
        <shortName evidence="8">HiPIP</shortName>
    </recommendedName>
</protein>
<evidence type="ECO:0000256" key="2">
    <source>
        <dbReference type="ARBA" id="ARBA00022448"/>
    </source>
</evidence>
<organism evidence="10 11">
    <name type="scientific">Candidatus Litorirhabdus singularis</name>
    <dbReference type="NCBI Taxonomy" id="2518993"/>
    <lineage>
        <taxon>Bacteria</taxon>
        <taxon>Pseudomonadati</taxon>
        <taxon>Pseudomonadota</taxon>
        <taxon>Gammaproteobacteria</taxon>
        <taxon>Cellvibrionales</taxon>
        <taxon>Halieaceae</taxon>
        <taxon>Candidatus Litorirhabdus</taxon>
    </lineage>
</organism>
<evidence type="ECO:0000256" key="6">
    <source>
        <dbReference type="ARBA" id="ARBA00023004"/>
    </source>
</evidence>
<proteinExistence type="inferred from homology"/>
<dbReference type="SUPFAM" id="SSF57652">
    <property type="entry name" value="HIPIP (high potential iron protein)"/>
    <property type="match status" value="1"/>
</dbReference>
<dbReference type="InterPro" id="IPR000170">
    <property type="entry name" value="High_potential_FeS_prot"/>
</dbReference>
<keyword evidence="3 8" id="KW-0004">4Fe-4S</keyword>
<evidence type="ECO:0000256" key="1">
    <source>
        <dbReference type="ARBA" id="ARBA00002137"/>
    </source>
</evidence>
<dbReference type="PROSITE" id="PS51373">
    <property type="entry name" value="HIPIP"/>
    <property type="match status" value="1"/>
</dbReference>
<evidence type="ECO:0000259" key="9">
    <source>
        <dbReference type="PROSITE" id="PS51373"/>
    </source>
</evidence>
<dbReference type="Gene3D" id="4.10.490.10">
    <property type="entry name" value="High potential iron-sulphur protein"/>
    <property type="match status" value="1"/>
</dbReference>
<keyword evidence="4 8" id="KW-0479">Metal-binding</keyword>
<dbReference type="InterPro" id="IPR036369">
    <property type="entry name" value="HIPIP_sf"/>
</dbReference>
<dbReference type="Pfam" id="PF01355">
    <property type="entry name" value="HIPIP"/>
    <property type="match status" value="1"/>
</dbReference>
<evidence type="ECO:0000313" key="11">
    <source>
        <dbReference type="Proteomes" id="UP001143362"/>
    </source>
</evidence>
<evidence type="ECO:0000313" key="10">
    <source>
        <dbReference type="EMBL" id="MCX2980880.1"/>
    </source>
</evidence>
<sequence length="108" mass="11391">MKNSDTISRRTLLTAAGAIIATSAFPRSTVAADKVSEDEATAVALGYLHDATQVDTNKWPKRAGAEGAKQLCNNCALYVDQGDGWGGCSIFQNRLVAGEGWCNAWVAA</sequence>
<keyword evidence="6 8" id="KW-0408">Iron</keyword>
<keyword evidence="11" id="KW-1185">Reference proteome</keyword>
<evidence type="ECO:0000256" key="4">
    <source>
        <dbReference type="ARBA" id="ARBA00022723"/>
    </source>
</evidence>
<comment type="subunit">
    <text evidence="8">Homodimer.</text>
</comment>
<dbReference type="Proteomes" id="UP001143362">
    <property type="component" value="Unassembled WGS sequence"/>
</dbReference>
<feature type="domain" description="High potential iron-sulfur proteins family profile" evidence="9">
    <location>
        <begin position="29"/>
        <end position="108"/>
    </location>
</feature>
<dbReference type="EMBL" id="SHNN01000001">
    <property type="protein sequence ID" value="MCX2980880.1"/>
    <property type="molecule type" value="Genomic_DNA"/>
</dbReference>
<accession>A0ABT3TFB1</accession>
<name>A0ABT3TFB1_9GAMM</name>
<dbReference type="PROSITE" id="PS51318">
    <property type="entry name" value="TAT"/>
    <property type="match status" value="1"/>
</dbReference>
<comment type="function">
    <text evidence="1 8">Specific class of high-redox-potential 4Fe-4S ferredoxins. Functions in anaerobic electron transport in most purple and in some other photosynthetic bacteria and in at least one genus (Paracoccus) of halophilic, denitrifying bacteria.</text>
</comment>
<keyword evidence="7 8" id="KW-0411">Iron-sulfur</keyword>
<comment type="similarity">
    <text evidence="8">Belongs to the high-potential iron-sulfur protein (HiPIP) family.</text>
</comment>